<sequence length="187" mass="20869">MYFFRSISKEIQSIQLAFNDFPKTKRLVLGSILSSLATLFHLAGGILPVIGYFISPLASAPILICTVFSKSLGFISYMISILLIFVLVPSELIVFPFTTGLLGLGIGMAFHFFEKRLSILLCGSLFLTIGIMILLYGIKFPILGPSVSSSFNYSIVGSIFLFTLFYSWIWVEVSFVYLKIVSRKFNL</sequence>
<reference evidence="2" key="1">
    <citation type="submission" date="2021-10" db="EMBL/GenBank/DDBJ databases">
        <authorList>
            <person name="Criscuolo A."/>
        </authorList>
    </citation>
    <scope>NUCLEOTIDE SEQUENCE</scope>
    <source>
        <strain evidence="2">CIP111885</strain>
    </source>
</reference>
<feature type="transmembrane region" description="Helical" evidence="1">
    <location>
        <begin position="150"/>
        <end position="178"/>
    </location>
</feature>
<protein>
    <submittedName>
        <fullName evidence="2">Uncharacterized protein</fullName>
    </submittedName>
</protein>
<feature type="transmembrane region" description="Helical" evidence="1">
    <location>
        <begin position="93"/>
        <end position="112"/>
    </location>
</feature>
<keyword evidence="3" id="KW-1185">Reference proteome</keyword>
<feature type="transmembrane region" description="Helical" evidence="1">
    <location>
        <begin position="62"/>
        <end position="87"/>
    </location>
</feature>
<accession>A0A9C7GDJ1</accession>
<dbReference type="EMBL" id="CAKJTG010000036">
    <property type="protein sequence ID" value="CAG9610429.1"/>
    <property type="molecule type" value="Genomic_DNA"/>
</dbReference>
<evidence type="ECO:0000313" key="2">
    <source>
        <dbReference type="EMBL" id="CAG9610429.1"/>
    </source>
</evidence>
<feature type="transmembrane region" description="Helical" evidence="1">
    <location>
        <begin position="27"/>
        <end position="50"/>
    </location>
</feature>
<keyword evidence="1" id="KW-1133">Transmembrane helix</keyword>
<gene>
    <name evidence="2" type="ORF">NEOCIP111885_04203</name>
</gene>
<comment type="caution">
    <text evidence="2">The sequence shown here is derived from an EMBL/GenBank/DDBJ whole genome shotgun (WGS) entry which is preliminary data.</text>
</comment>
<evidence type="ECO:0000313" key="3">
    <source>
        <dbReference type="Proteomes" id="UP000789845"/>
    </source>
</evidence>
<organism evidence="2 3">
    <name type="scientific">Pseudoneobacillus rhizosphaerae</name>
    <dbReference type="NCBI Taxonomy" id="2880968"/>
    <lineage>
        <taxon>Bacteria</taxon>
        <taxon>Bacillati</taxon>
        <taxon>Bacillota</taxon>
        <taxon>Bacilli</taxon>
        <taxon>Bacillales</taxon>
        <taxon>Bacillaceae</taxon>
        <taxon>Pseudoneobacillus</taxon>
    </lineage>
</organism>
<proteinExistence type="predicted"/>
<feature type="transmembrane region" description="Helical" evidence="1">
    <location>
        <begin position="119"/>
        <end position="138"/>
    </location>
</feature>
<dbReference type="AlphaFoldDB" id="A0A9C7GDJ1"/>
<dbReference type="Proteomes" id="UP000789845">
    <property type="component" value="Unassembled WGS sequence"/>
</dbReference>
<keyword evidence="1" id="KW-0812">Transmembrane</keyword>
<keyword evidence="1" id="KW-0472">Membrane</keyword>
<evidence type="ECO:0000256" key="1">
    <source>
        <dbReference type="SAM" id="Phobius"/>
    </source>
</evidence>
<name>A0A9C7GDJ1_9BACI</name>